<feature type="transmembrane region" description="Helical" evidence="1">
    <location>
        <begin position="6"/>
        <end position="26"/>
    </location>
</feature>
<dbReference type="EMBL" id="BMKA01000002">
    <property type="protein sequence ID" value="GGA12322.1"/>
    <property type="molecule type" value="Genomic_DNA"/>
</dbReference>
<reference evidence="2" key="1">
    <citation type="journal article" date="2014" name="Int. J. Syst. Evol. Microbiol.">
        <title>Complete genome sequence of Corynebacterium casei LMG S-19264T (=DSM 44701T), isolated from a smear-ripened cheese.</title>
        <authorList>
            <consortium name="US DOE Joint Genome Institute (JGI-PGF)"/>
            <person name="Walter F."/>
            <person name="Albersmeier A."/>
            <person name="Kalinowski J."/>
            <person name="Ruckert C."/>
        </authorList>
    </citation>
    <scope>NUCLEOTIDE SEQUENCE</scope>
    <source>
        <strain evidence="2">CGMCC 1.15880</strain>
    </source>
</reference>
<evidence type="ECO:0000313" key="2">
    <source>
        <dbReference type="EMBL" id="GGA12322.1"/>
    </source>
</evidence>
<feature type="transmembrane region" description="Helical" evidence="1">
    <location>
        <begin position="67"/>
        <end position="86"/>
    </location>
</feature>
<name>A0A916VNM7_9RHOB</name>
<keyword evidence="1" id="KW-1133">Transmembrane helix</keyword>
<dbReference type="AlphaFoldDB" id="A0A916VNM7"/>
<evidence type="ECO:0000313" key="3">
    <source>
        <dbReference type="Proteomes" id="UP000628017"/>
    </source>
</evidence>
<sequence>MFGWVRLSIIGLFLMTIVYICLSWYSRSVRREKLEKQFDEGAEHPGPREQFIEDGLKAYEGSLRRKLIWGVYVIPVILVIVMLYVTNFM</sequence>
<accession>A0A916VNM7</accession>
<comment type="caution">
    <text evidence="2">The sequence shown here is derived from an EMBL/GenBank/DDBJ whole genome shotgun (WGS) entry which is preliminary data.</text>
</comment>
<reference evidence="2" key="2">
    <citation type="submission" date="2020-09" db="EMBL/GenBank/DDBJ databases">
        <authorList>
            <person name="Sun Q."/>
            <person name="Zhou Y."/>
        </authorList>
    </citation>
    <scope>NUCLEOTIDE SEQUENCE</scope>
    <source>
        <strain evidence="2">CGMCC 1.15880</strain>
    </source>
</reference>
<gene>
    <name evidence="2" type="ORF">GCM10011498_10260</name>
</gene>
<dbReference type="Proteomes" id="UP000628017">
    <property type="component" value="Unassembled WGS sequence"/>
</dbReference>
<evidence type="ECO:0008006" key="4">
    <source>
        <dbReference type="Google" id="ProtNLM"/>
    </source>
</evidence>
<evidence type="ECO:0000256" key="1">
    <source>
        <dbReference type="SAM" id="Phobius"/>
    </source>
</evidence>
<dbReference type="RefSeq" id="WP_188671654.1">
    <property type="nucleotide sequence ID" value="NZ_BMKA01000002.1"/>
</dbReference>
<keyword evidence="1" id="KW-0812">Transmembrane</keyword>
<keyword evidence="3" id="KW-1185">Reference proteome</keyword>
<proteinExistence type="predicted"/>
<protein>
    <recommendedName>
        <fullName evidence="4">Cation/multidrug efflux pump</fullName>
    </recommendedName>
</protein>
<keyword evidence="1" id="KW-0472">Membrane</keyword>
<organism evidence="2 3">
    <name type="scientific">Neptunicoccus cionae</name>
    <dbReference type="NCBI Taxonomy" id="2035344"/>
    <lineage>
        <taxon>Bacteria</taxon>
        <taxon>Pseudomonadati</taxon>
        <taxon>Pseudomonadota</taxon>
        <taxon>Alphaproteobacteria</taxon>
        <taxon>Rhodobacterales</taxon>
        <taxon>Paracoccaceae</taxon>
        <taxon>Neptunicoccus</taxon>
    </lineage>
</organism>